<dbReference type="CDD" id="cd02901">
    <property type="entry name" value="Macro_Poa1p-like"/>
    <property type="match status" value="1"/>
</dbReference>
<gene>
    <name evidence="8" type="ORF">HYFRA_00013557</name>
</gene>
<keyword evidence="9" id="KW-1185">Reference proteome</keyword>
<dbReference type="Proteomes" id="UP000696280">
    <property type="component" value="Unassembled WGS sequence"/>
</dbReference>
<evidence type="ECO:0000313" key="8">
    <source>
        <dbReference type="EMBL" id="CAG8961278.1"/>
    </source>
</evidence>
<evidence type="ECO:0000256" key="2">
    <source>
        <dbReference type="ARBA" id="ARBA00006575"/>
    </source>
</evidence>
<comment type="catalytic activity">
    <reaction evidence="6">
        <text>ADP-alpha-D-ribose 1''-phosphate + H2O = ADP-D-ribose + phosphate</text>
        <dbReference type="Rhea" id="RHEA:25029"/>
        <dbReference type="ChEBI" id="CHEBI:15377"/>
        <dbReference type="ChEBI" id="CHEBI:43474"/>
        <dbReference type="ChEBI" id="CHEBI:57967"/>
        <dbReference type="ChEBI" id="CHEBI:58753"/>
        <dbReference type="EC" id="3.1.3.84"/>
    </reaction>
</comment>
<keyword evidence="5" id="KW-0378">Hydrolase</keyword>
<evidence type="ECO:0000256" key="6">
    <source>
        <dbReference type="ARBA" id="ARBA00034427"/>
    </source>
</evidence>
<proteinExistence type="inferred from homology"/>
<evidence type="ECO:0000259" key="7">
    <source>
        <dbReference type="SMART" id="SM00506"/>
    </source>
</evidence>
<evidence type="ECO:0000256" key="3">
    <source>
        <dbReference type="ARBA" id="ARBA00012983"/>
    </source>
</evidence>
<dbReference type="PANTHER" id="PTHR12521:SF0">
    <property type="entry name" value="ADP-RIBOSE GLYCOHYDROLASE OARD1"/>
    <property type="match status" value="1"/>
</dbReference>
<dbReference type="Gene3D" id="3.40.220.10">
    <property type="entry name" value="Leucine Aminopeptidase, subunit E, domain 1"/>
    <property type="match status" value="1"/>
</dbReference>
<dbReference type="EC" id="3.1.3.84" evidence="3"/>
<comment type="function">
    <text evidence="1">Highly specific phosphatase involved in the metabolism of ADP-ribose 1''-phosphate (Appr1p) which is produced as a consequence of tRNA splicing.</text>
</comment>
<organism evidence="8 9">
    <name type="scientific">Hymenoscyphus fraxineus</name>
    <dbReference type="NCBI Taxonomy" id="746836"/>
    <lineage>
        <taxon>Eukaryota</taxon>
        <taxon>Fungi</taxon>
        <taxon>Dikarya</taxon>
        <taxon>Ascomycota</taxon>
        <taxon>Pezizomycotina</taxon>
        <taxon>Leotiomycetes</taxon>
        <taxon>Helotiales</taxon>
        <taxon>Helotiaceae</taxon>
        <taxon>Hymenoscyphus</taxon>
    </lineage>
</organism>
<keyword evidence="5" id="KW-0904">Protein phosphatase</keyword>
<evidence type="ECO:0000256" key="1">
    <source>
        <dbReference type="ARBA" id="ARBA00002432"/>
    </source>
</evidence>
<sequence>MASKESSKTISLTNHTGDIFAAPENTVLIHACNTQGSWGGGIAVPFKDIYPKAFEIYHQHCISKISPVKTGTCLLIEPDETGTSPRHWIACLFTSKRYGRGKDRPDEILESSGRAVRDLLEQLKGAEEEGRLLGGLRMCRINSGRFGVEWGRTEGVLEDIKVEEGWRRDIEVWGREEDLLLPEGECWRSEETLSLADLSLLSLRWHAPVTSQHRGLTSVASHVAQG</sequence>
<dbReference type="OrthoDB" id="2155246at2759"/>
<dbReference type="SMART" id="SM00506">
    <property type="entry name" value="A1pp"/>
    <property type="match status" value="1"/>
</dbReference>
<accession>A0A9N9LB01</accession>
<name>A0A9N9LB01_9HELO</name>
<dbReference type="InterPro" id="IPR050892">
    <property type="entry name" value="ADP-ribose_metab_enzymes"/>
</dbReference>
<reference evidence="8" key="1">
    <citation type="submission" date="2021-07" db="EMBL/GenBank/DDBJ databases">
        <authorList>
            <person name="Durling M."/>
        </authorList>
    </citation>
    <scope>NUCLEOTIDE SEQUENCE</scope>
</reference>
<dbReference type="GO" id="GO:0004721">
    <property type="term" value="F:phosphoprotein phosphatase activity"/>
    <property type="evidence" value="ECO:0007669"/>
    <property type="project" value="UniProtKB-KW"/>
</dbReference>
<protein>
    <recommendedName>
        <fullName evidence="4">ADP-ribose 1''-phosphate phosphatase</fullName>
        <ecNumber evidence="3">3.1.3.84</ecNumber>
    </recommendedName>
</protein>
<evidence type="ECO:0000256" key="5">
    <source>
        <dbReference type="ARBA" id="ARBA00022912"/>
    </source>
</evidence>
<evidence type="ECO:0000256" key="4">
    <source>
        <dbReference type="ARBA" id="ARBA00019744"/>
    </source>
</evidence>
<comment type="caution">
    <text evidence="8">The sequence shown here is derived from an EMBL/GenBank/DDBJ whole genome shotgun (WGS) entry which is preliminary data.</text>
</comment>
<dbReference type="EMBL" id="CAJVRL010000105">
    <property type="protein sequence ID" value="CAG8961278.1"/>
    <property type="molecule type" value="Genomic_DNA"/>
</dbReference>
<dbReference type="InterPro" id="IPR043472">
    <property type="entry name" value="Macro_dom-like"/>
</dbReference>
<evidence type="ECO:0000313" key="9">
    <source>
        <dbReference type="Proteomes" id="UP000696280"/>
    </source>
</evidence>
<dbReference type="GO" id="GO:0140291">
    <property type="term" value="P:peptidyl-glutamate ADP-deribosylation"/>
    <property type="evidence" value="ECO:0007669"/>
    <property type="project" value="TreeGrafter"/>
</dbReference>
<dbReference type="AlphaFoldDB" id="A0A9N9LB01"/>
<dbReference type="PANTHER" id="PTHR12521">
    <property type="entry name" value="PROTEIN C6ORF130"/>
    <property type="match status" value="1"/>
</dbReference>
<dbReference type="InterPro" id="IPR002589">
    <property type="entry name" value="Macro_dom"/>
</dbReference>
<dbReference type="SUPFAM" id="SSF52949">
    <property type="entry name" value="Macro domain-like"/>
    <property type="match status" value="1"/>
</dbReference>
<feature type="domain" description="Macro" evidence="7">
    <location>
        <begin position="11"/>
        <end position="157"/>
    </location>
</feature>
<dbReference type="Pfam" id="PF01661">
    <property type="entry name" value="Macro"/>
    <property type="match status" value="1"/>
</dbReference>
<comment type="similarity">
    <text evidence="2">Belongs to the POA1 family.</text>
</comment>